<sequence>MFEQGNMVIRQLLRSSLRAQLGSYQKHVAASRSLQENLCRVPLLARLYGTEASLQKEDDLNVKGFKGHDMLAPFTAGWQTNDLHPLVIEKSEGSYVYDTNGKKYLDALAGLWCTALGINSMSQRHFSLLLLLDA</sequence>
<protein>
    <submittedName>
        <fullName evidence="1">Uncharacterized protein</fullName>
    </submittedName>
</protein>
<name>A0ACC1ALQ2_9ROSI</name>
<organism evidence="1 2">
    <name type="scientific">Pistacia atlantica</name>
    <dbReference type="NCBI Taxonomy" id="434234"/>
    <lineage>
        <taxon>Eukaryota</taxon>
        <taxon>Viridiplantae</taxon>
        <taxon>Streptophyta</taxon>
        <taxon>Embryophyta</taxon>
        <taxon>Tracheophyta</taxon>
        <taxon>Spermatophyta</taxon>
        <taxon>Magnoliopsida</taxon>
        <taxon>eudicotyledons</taxon>
        <taxon>Gunneridae</taxon>
        <taxon>Pentapetalae</taxon>
        <taxon>rosids</taxon>
        <taxon>malvids</taxon>
        <taxon>Sapindales</taxon>
        <taxon>Anacardiaceae</taxon>
        <taxon>Pistacia</taxon>
    </lineage>
</organism>
<accession>A0ACC1ALQ2</accession>
<gene>
    <name evidence="1" type="ORF">Patl1_33223</name>
</gene>
<reference evidence="2" key="1">
    <citation type="journal article" date="2023" name="G3 (Bethesda)">
        <title>Genome assembly and association tests identify interacting loci associated with vigor, precocity, and sex in interspecific pistachio rootstocks.</title>
        <authorList>
            <person name="Palmer W."/>
            <person name="Jacygrad E."/>
            <person name="Sagayaradj S."/>
            <person name="Cavanaugh K."/>
            <person name="Han R."/>
            <person name="Bertier L."/>
            <person name="Beede B."/>
            <person name="Kafkas S."/>
            <person name="Golino D."/>
            <person name="Preece J."/>
            <person name="Michelmore R."/>
        </authorList>
    </citation>
    <scope>NUCLEOTIDE SEQUENCE [LARGE SCALE GENOMIC DNA]</scope>
</reference>
<evidence type="ECO:0000313" key="1">
    <source>
        <dbReference type="EMBL" id="KAJ0087619.1"/>
    </source>
</evidence>
<keyword evidence="2" id="KW-1185">Reference proteome</keyword>
<proteinExistence type="predicted"/>
<evidence type="ECO:0000313" key="2">
    <source>
        <dbReference type="Proteomes" id="UP001164250"/>
    </source>
</evidence>
<dbReference type="EMBL" id="CM047905">
    <property type="protein sequence ID" value="KAJ0087619.1"/>
    <property type="molecule type" value="Genomic_DNA"/>
</dbReference>
<dbReference type="Proteomes" id="UP001164250">
    <property type="component" value="Chromosome 9"/>
</dbReference>
<comment type="caution">
    <text evidence="1">The sequence shown here is derived from an EMBL/GenBank/DDBJ whole genome shotgun (WGS) entry which is preliminary data.</text>
</comment>